<dbReference type="PANTHER" id="PTHR41260">
    <property type="entry name" value="PROTEIN ECSC"/>
    <property type="match status" value="1"/>
</dbReference>
<dbReference type="EMBL" id="JBDXSU010000023">
    <property type="protein sequence ID" value="MFB5192502.1"/>
    <property type="molecule type" value="Genomic_DNA"/>
</dbReference>
<dbReference type="InterPro" id="IPR024787">
    <property type="entry name" value="EcsC"/>
</dbReference>
<dbReference type="PANTHER" id="PTHR41260:SF1">
    <property type="entry name" value="PROTEIN ECSC"/>
    <property type="match status" value="1"/>
</dbReference>
<dbReference type="Proteomes" id="UP001579974">
    <property type="component" value="Unassembled WGS sequence"/>
</dbReference>
<dbReference type="Pfam" id="PF12787">
    <property type="entry name" value="EcsC"/>
    <property type="match status" value="1"/>
</dbReference>
<evidence type="ECO:0000256" key="1">
    <source>
        <dbReference type="SAM" id="Phobius"/>
    </source>
</evidence>
<accession>A0ABV5AJP7</accession>
<comment type="caution">
    <text evidence="2">The sequence shown here is derived from an EMBL/GenBank/DDBJ whole genome shotgun (WGS) entry which is preliminary data.</text>
</comment>
<organism evidence="2 3">
    <name type="scientific">Alicyclobacillus fastidiosus</name>
    <dbReference type="NCBI Taxonomy" id="392011"/>
    <lineage>
        <taxon>Bacteria</taxon>
        <taxon>Bacillati</taxon>
        <taxon>Bacillota</taxon>
        <taxon>Bacilli</taxon>
        <taxon>Bacillales</taxon>
        <taxon>Alicyclobacillaceae</taxon>
        <taxon>Alicyclobacillus</taxon>
    </lineage>
</organism>
<evidence type="ECO:0000313" key="2">
    <source>
        <dbReference type="EMBL" id="MFB5192502.1"/>
    </source>
</evidence>
<name>A0ABV5AJP7_9BACL</name>
<keyword evidence="3" id="KW-1185">Reference proteome</keyword>
<gene>
    <name evidence="2" type="ORF">KKP3000_001706</name>
</gene>
<keyword evidence="1" id="KW-0472">Membrane</keyword>
<evidence type="ECO:0000313" key="3">
    <source>
        <dbReference type="Proteomes" id="UP001579974"/>
    </source>
</evidence>
<reference evidence="2 3" key="1">
    <citation type="journal article" date="2024" name="Int. J. Mol. Sci.">
        <title>Exploration of Alicyclobacillus spp. Genome in Search of Antibiotic Resistance.</title>
        <authorList>
            <person name="Bucka-Kolendo J."/>
            <person name="Kiousi D.E."/>
            <person name="Dekowska A."/>
            <person name="Mikolajczuk-Szczyrba A."/>
            <person name="Karadedos D.M."/>
            <person name="Michael P."/>
            <person name="Galanis A."/>
            <person name="Sokolowska B."/>
        </authorList>
    </citation>
    <scope>NUCLEOTIDE SEQUENCE [LARGE SCALE GENOMIC DNA]</scope>
    <source>
        <strain evidence="2 3">KKP 3000</strain>
    </source>
</reference>
<keyword evidence="1" id="KW-0812">Transmembrane</keyword>
<keyword evidence="1" id="KW-1133">Transmembrane helix</keyword>
<protein>
    <submittedName>
        <fullName evidence="2">EcsC family protein</fullName>
    </submittedName>
</protein>
<sequence length="311" mass="33249">MINRTQMSVEDQHLLEQAVELLELQTFADRATAFIGRPLDKAIRTIPDRYQRKLTDAVNAALSKAFDWVLLTVDSSKKASKSRDLAHKLASAGIGAASGFVGGWAFLAELPLSTMVLLRTIADIARSEGEDLTDAAARLACVEVLALDAGADRDKHRGISEYYVLRKSVAKAVAEGATHAAKAAAYATIGQTAVEIGRGASAHMVRQASVEVAAALATDVGSADGVMALGHLLTVVSRRFGVVVSEEFVAGMLPVIGAVGGATVNYAFTDHFQRLARGHFTIRRLERVYGCDMVAAEYHSLRAERLGSNLR</sequence>
<proteinExistence type="predicted"/>
<dbReference type="RefSeq" id="WP_275473011.1">
    <property type="nucleotide sequence ID" value="NZ_CP162940.1"/>
</dbReference>
<feature type="transmembrane region" description="Helical" evidence="1">
    <location>
        <begin position="85"/>
        <end position="107"/>
    </location>
</feature>